<dbReference type="EC" id="1.3.1.106" evidence="4"/>
<dbReference type="EMBL" id="JABENB010000002">
    <property type="protein sequence ID" value="NNG40430.1"/>
    <property type="molecule type" value="Genomic_DNA"/>
</dbReference>
<dbReference type="PANTHER" id="PTHR36925">
    <property type="entry name" value="COBALT-PRECORRIN-6A REDUCTASE"/>
    <property type="match status" value="1"/>
</dbReference>
<evidence type="ECO:0000313" key="4">
    <source>
        <dbReference type="EMBL" id="NNG40430.1"/>
    </source>
</evidence>
<dbReference type="PROSITE" id="PS51014">
    <property type="entry name" value="COBK_CBIJ"/>
    <property type="match status" value="1"/>
</dbReference>
<keyword evidence="5" id="KW-1185">Reference proteome</keyword>
<evidence type="ECO:0000256" key="1">
    <source>
        <dbReference type="ARBA" id="ARBA00004953"/>
    </source>
</evidence>
<dbReference type="NCBIfam" id="NF005968">
    <property type="entry name" value="PRK08057.1-2"/>
    <property type="match status" value="1"/>
</dbReference>
<dbReference type="GO" id="GO:0016994">
    <property type="term" value="F:precorrin-6A reductase activity"/>
    <property type="evidence" value="ECO:0007669"/>
    <property type="project" value="InterPro"/>
</dbReference>
<dbReference type="InterPro" id="IPR003723">
    <property type="entry name" value="Precorrin-6x_reduct"/>
</dbReference>
<dbReference type="NCBIfam" id="TIGR00715">
    <property type="entry name" value="precor6x_red"/>
    <property type="match status" value="1"/>
</dbReference>
<keyword evidence="2" id="KW-0169">Cobalamin biosynthesis</keyword>
<dbReference type="UniPathway" id="UPA00148"/>
<comment type="pathway">
    <text evidence="1">Cofactor biosynthesis; adenosylcobalamin biosynthesis.</text>
</comment>
<accession>A0A849AQ50</accession>
<protein>
    <submittedName>
        <fullName evidence="4">Cobalt-precorrin-6A reductase</fullName>
        <ecNumber evidence="4">1.3.1.106</ecNumber>
    </submittedName>
</protein>
<keyword evidence="3 4" id="KW-0560">Oxidoreductase</keyword>
<proteinExistence type="predicted"/>
<dbReference type="Proteomes" id="UP000557772">
    <property type="component" value="Unassembled WGS sequence"/>
</dbReference>
<comment type="caution">
    <text evidence="4">The sequence shown here is derived from an EMBL/GenBank/DDBJ whole genome shotgun (WGS) entry which is preliminary data.</text>
</comment>
<reference evidence="4 5" key="1">
    <citation type="submission" date="2020-05" db="EMBL/GenBank/DDBJ databases">
        <title>Flexivirga sp. ID2601S isolated from air conditioner.</title>
        <authorList>
            <person name="Kim D.H."/>
        </authorList>
    </citation>
    <scope>NUCLEOTIDE SEQUENCE [LARGE SCALE GENOMIC DNA]</scope>
    <source>
        <strain evidence="4 5">ID2601S</strain>
    </source>
</reference>
<dbReference type="AlphaFoldDB" id="A0A849AQ50"/>
<sequence>MRVLLLGGTAEARALAEILYAAGHDLTSSLAGRVTAPRLPVGQVRIGGFGGVTGMRDYLTEHRIEAVVDATHPFATGMRENARKACAESGIALIRLARPGWAEHPDAHTWHWADDYDAAREIAERWGQRPFLTTGRQTLPFFTSAWAGREVLLRVVDPDVEVPTAWRVVHDRGPYAIPGEVALMRQHRIDVLLTKDSGGSYTAAKLAAAAQLGVLVVVVRRPAQAAGVTTVDSPEAAAAAVALLPGS</sequence>
<gene>
    <name evidence="4" type="ORF">HJ588_14270</name>
</gene>
<organism evidence="4 5">
    <name type="scientific">Flexivirga aerilata</name>
    <dbReference type="NCBI Taxonomy" id="1656889"/>
    <lineage>
        <taxon>Bacteria</taxon>
        <taxon>Bacillati</taxon>
        <taxon>Actinomycetota</taxon>
        <taxon>Actinomycetes</taxon>
        <taxon>Micrococcales</taxon>
        <taxon>Dermacoccaceae</taxon>
        <taxon>Flexivirga</taxon>
    </lineage>
</organism>
<dbReference type="PANTHER" id="PTHR36925:SF1">
    <property type="entry name" value="COBALT-PRECORRIN-6A REDUCTASE"/>
    <property type="match status" value="1"/>
</dbReference>
<evidence type="ECO:0000313" key="5">
    <source>
        <dbReference type="Proteomes" id="UP000557772"/>
    </source>
</evidence>
<evidence type="ECO:0000256" key="3">
    <source>
        <dbReference type="ARBA" id="ARBA00023002"/>
    </source>
</evidence>
<dbReference type="RefSeq" id="WP_171156688.1">
    <property type="nucleotide sequence ID" value="NZ_JABENB010000002.1"/>
</dbReference>
<evidence type="ECO:0000256" key="2">
    <source>
        <dbReference type="ARBA" id="ARBA00022573"/>
    </source>
</evidence>
<dbReference type="GO" id="GO:0009236">
    <property type="term" value="P:cobalamin biosynthetic process"/>
    <property type="evidence" value="ECO:0007669"/>
    <property type="project" value="UniProtKB-UniPathway"/>
</dbReference>
<name>A0A849AQ50_9MICO</name>
<dbReference type="Pfam" id="PF02571">
    <property type="entry name" value="CbiJ"/>
    <property type="match status" value="1"/>
</dbReference>